<dbReference type="SUPFAM" id="SSF103515">
    <property type="entry name" value="Autotransporter"/>
    <property type="match status" value="1"/>
</dbReference>
<dbReference type="PROSITE" id="PS51208">
    <property type="entry name" value="AUTOTRANSPORTER"/>
    <property type="match status" value="1"/>
</dbReference>
<dbReference type="CDD" id="cd01344">
    <property type="entry name" value="PL2_Passenger_AT"/>
    <property type="match status" value="1"/>
</dbReference>
<dbReference type="Gene3D" id="2.160.20.20">
    <property type="match status" value="1"/>
</dbReference>
<dbReference type="InterPro" id="IPR050909">
    <property type="entry name" value="Bact_Autotransporter_VF"/>
</dbReference>
<comment type="caution">
    <text evidence="3">The sequence shown here is derived from an EMBL/GenBank/DDBJ whole genome shotgun (WGS) entry which is preliminary data.</text>
</comment>
<dbReference type="Proteomes" id="UP000245981">
    <property type="component" value="Unassembled WGS sequence"/>
</dbReference>
<organism evidence="3 4">
    <name type="scientific">Pantoea allii</name>
    <dbReference type="NCBI Taxonomy" id="574096"/>
    <lineage>
        <taxon>Bacteria</taxon>
        <taxon>Pseudomonadati</taxon>
        <taxon>Pseudomonadota</taxon>
        <taxon>Gammaproteobacteria</taxon>
        <taxon>Enterobacterales</taxon>
        <taxon>Erwiniaceae</taxon>
        <taxon>Pantoea</taxon>
    </lineage>
</organism>
<evidence type="ECO:0000259" key="2">
    <source>
        <dbReference type="PROSITE" id="PS51208"/>
    </source>
</evidence>
<dbReference type="GO" id="GO:0019867">
    <property type="term" value="C:outer membrane"/>
    <property type="evidence" value="ECO:0007669"/>
    <property type="project" value="InterPro"/>
</dbReference>
<feature type="chain" id="PRO_5016026369" evidence="1">
    <location>
        <begin position="27"/>
        <end position="879"/>
    </location>
</feature>
<sequence>MSYEKKHSIWAVSLLSLNALSFSTTAASMCASAGDNEFQTITSQETEECTLSPSLGFFNVADGASVDVTREGRGFTAVYITDNNLESFGNSGTIASAYITVRVASNGPGSENETHIDDFINDGLISVKGGSGIAAIYNISGFIGDLTNNGSLQNDSLETSAELNSDLTGKDNYNTALYNLSKIDSVFNNGTIRAATGITNLTTSGITNRIGNIDNTGTITGTVANGILNEGAVGSIINESGGIIQGADTGISNAGNISQIENSGTIRGGNWSVYNSGNISGGIHNSGLLDGSVYLGNSAIYISGSRAVINGAVTGQAGSSVSVGDGSNNAAFTATNNLSVDSITVTSGSSLILTPSSHWSAANGTVNNGTLTLESGSALDGPLSQNGMLLFSTEKMASSTINASLTNRGSLVLNPTPASAGNTLTVNGDYTGLPGSSVSIGSVLAGDDSLSDRLVVTGSTSGGSTLFVTNENGGGAQTLDGIQIISVGGRSDAVFSLGNRVVAGAYDYSLRKGNVSGTDTAGWYLTSAAFATGPSSATLPATATATATEPVRMFRPEAAAYTANLQAANTLFDLSLRDHSGETRYTDPLTGENRTTSLWMRNLGGHGRTSMADGQNSTQTNRYVLQLGGDVIQGSTNGTDALHAGLMGGYGRVDSHSHNGMTGRDAIGRVSGYSAGVYGTWYQNAESKTGAWTETWAQYNWFRNEVSGDMLPTERYNSQGIKASVEGGYAWLVKSWQSDTGMESRVFLEPHAQVVWSGIRADDHTEEGGTRVQGRGNDGVTTRLGLRTYLNGKSRADQQTVREFQPFVEVNWLHNTEVYGVRMNGETDAVRGSQNIAELKTGVEGRLSRGLTGAVVFTQQAGGGGYRDSQGSLQVSYRF</sequence>
<proteinExistence type="predicted"/>
<dbReference type="InterPro" id="IPR012332">
    <property type="entry name" value="Autotransporter_pectin_lyase_C"/>
</dbReference>
<dbReference type="InterPro" id="IPR006315">
    <property type="entry name" value="OM_autotransptr_brl_dom"/>
</dbReference>
<dbReference type="Pfam" id="PF18883">
    <property type="entry name" value="AC_1"/>
    <property type="match status" value="1"/>
</dbReference>
<dbReference type="Pfam" id="PF03797">
    <property type="entry name" value="Autotransporter"/>
    <property type="match status" value="1"/>
</dbReference>
<accession>A0A2V2BCI0</accession>
<feature type="signal peptide" evidence="1">
    <location>
        <begin position="1"/>
        <end position="26"/>
    </location>
</feature>
<dbReference type="SUPFAM" id="SSF51126">
    <property type="entry name" value="Pectin lyase-like"/>
    <property type="match status" value="1"/>
</dbReference>
<keyword evidence="1" id="KW-0732">Signal</keyword>
<dbReference type="AlphaFoldDB" id="A0A2V2BCI0"/>
<dbReference type="InterPro" id="IPR036709">
    <property type="entry name" value="Autotransporte_beta_dom_sf"/>
</dbReference>
<dbReference type="Gene3D" id="2.40.128.130">
    <property type="entry name" value="Autotransporter beta-domain"/>
    <property type="match status" value="1"/>
</dbReference>
<evidence type="ECO:0000313" key="4">
    <source>
        <dbReference type="Proteomes" id="UP000245981"/>
    </source>
</evidence>
<dbReference type="SMART" id="SM00869">
    <property type="entry name" value="Autotransporter"/>
    <property type="match status" value="1"/>
</dbReference>
<protein>
    <submittedName>
        <fullName evidence="3">Autotransporter family porin</fullName>
    </submittedName>
</protein>
<dbReference type="InterPro" id="IPR043990">
    <property type="entry name" value="AC_1"/>
</dbReference>
<evidence type="ECO:0000313" key="3">
    <source>
        <dbReference type="EMBL" id="PWK94594.1"/>
    </source>
</evidence>
<reference evidence="3 4" key="1">
    <citation type="submission" date="2018-05" db="EMBL/GenBank/DDBJ databases">
        <title>Genomic Encyclopedia of Type Strains, Phase IV (KMG-V): Genome sequencing to study the core and pangenomes of soil and plant-associated prokaryotes.</title>
        <authorList>
            <person name="Whitman W."/>
        </authorList>
    </citation>
    <scope>NUCLEOTIDE SEQUENCE [LARGE SCALE GENOMIC DNA]</scope>
    <source>
        <strain evidence="3 4">PNA 200-10</strain>
    </source>
</reference>
<dbReference type="RefSeq" id="WP_244915489.1">
    <property type="nucleotide sequence ID" value="NZ_QGHF01000010.1"/>
</dbReference>
<dbReference type="PANTHER" id="PTHR12338">
    <property type="entry name" value="AUTOTRANSPORTER"/>
    <property type="match status" value="1"/>
</dbReference>
<dbReference type="NCBIfam" id="TIGR01414">
    <property type="entry name" value="autotrans_barl"/>
    <property type="match status" value="1"/>
</dbReference>
<dbReference type="EMBL" id="QGHF01000010">
    <property type="protein sequence ID" value="PWK94594.1"/>
    <property type="molecule type" value="Genomic_DNA"/>
</dbReference>
<name>A0A2V2BCI0_9GAMM</name>
<dbReference type="InterPro" id="IPR011050">
    <property type="entry name" value="Pectin_lyase_fold/virulence"/>
</dbReference>
<dbReference type="PANTHER" id="PTHR12338:SF5">
    <property type="entry name" value="ANTIGEN 43-RELATED"/>
    <property type="match status" value="1"/>
</dbReference>
<gene>
    <name evidence="3" type="ORF">C7431_11090</name>
</gene>
<feature type="domain" description="Autotransporter" evidence="2">
    <location>
        <begin position="591"/>
        <end position="879"/>
    </location>
</feature>
<evidence type="ECO:0000256" key="1">
    <source>
        <dbReference type="SAM" id="SignalP"/>
    </source>
</evidence>
<dbReference type="InterPro" id="IPR005546">
    <property type="entry name" value="Autotransporte_beta"/>
</dbReference>